<dbReference type="InterPro" id="IPR050064">
    <property type="entry name" value="IGPS_HisA/HisF"/>
</dbReference>
<dbReference type="HOGENOM" id="CLU_048577_4_0_0"/>
<evidence type="ECO:0000256" key="9">
    <source>
        <dbReference type="HAMAP-Rule" id="MF_01013"/>
    </source>
</evidence>
<dbReference type="InterPro" id="IPR011060">
    <property type="entry name" value="RibuloseP-bd_barrel"/>
</dbReference>
<dbReference type="GO" id="GO:0000107">
    <property type="term" value="F:imidazoleglycerol-phosphate synthase activity"/>
    <property type="evidence" value="ECO:0007669"/>
    <property type="project" value="UniProtKB-UniRule"/>
</dbReference>
<dbReference type="AlphaFoldDB" id="D7CXA2"/>
<evidence type="ECO:0000256" key="1">
    <source>
        <dbReference type="ARBA" id="ARBA00005091"/>
    </source>
</evidence>
<dbReference type="EC" id="4.3.2.10" evidence="9"/>
<sequence length="281" mass="29464">MLLGAERGAGCYAARVLAKRIIPCLDVHNGRTTRGQQFGRAEHGELRDVGDPVALALRYDEGGADELVFYDITATAEGRGAMLDIITQVAERCFMPLTVGGGVRTLADFRALFLAGADKVSINSGAVANPEVVRAAAEHYGSQAVVFSIDAKKRPDASGWEVYVAGGRKATGLDLLEWAVRGQELGAGEIVLNSIDADGMKTGYDLEATRAVARAVDIPVIASGGAGNALHMRDVLLYGEADAALAAGIFHSGQTTVGEVKRLLAAAGVHVRLVQHATLGW</sequence>
<comment type="function">
    <text evidence="7 9">IGPS catalyzes the conversion of PRFAR and glutamine to IGP, AICAR and glutamate. The HisF subunit catalyzes the cyclization activity that produces IGP and AICAR from PRFAR using the ammonia provided by the HisH subunit.</text>
</comment>
<dbReference type="Pfam" id="PF00977">
    <property type="entry name" value="His_biosynth"/>
    <property type="match status" value="1"/>
</dbReference>
<keyword evidence="5 9" id="KW-0368">Histidine biosynthesis</keyword>
<evidence type="ECO:0000256" key="3">
    <source>
        <dbReference type="ARBA" id="ARBA00011152"/>
    </source>
</evidence>
<keyword evidence="9" id="KW-0963">Cytoplasm</keyword>
<evidence type="ECO:0000256" key="4">
    <source>
        <dbReference type="ARBA" id="ARBA00022605"/>
    </source>
</evidence>
<dbReference type="GO" id="GO:0005737">
    <property type="term" value="C:cytoplasm"/>
    <property type="evidence" value="ECO:0007669"/>
    <property type="project" value="UniProtKB-SubCell"/>
</dbReference>
<proteinExistence type="inferred from homology"/>
<evidence type="ECO:0000313" key="11">
    <source>
        <dbReference type="EMBL" id="ADI13226.1"/>
    </source>
</evidence>
<comment type="subunit">
    <text evidence="3 9">Heterodimer of HisH and HisF.</text>
</comment>
<accession>D7CXA2</accession>
<comment type="subcellular location">
    <subcellularLocation>
        <location evidence="9">Cytoplasm</location>
    </subcellularLocation>
</comment>
<dbReference type="SUPFAM" id="SSF51366">
    <property type="entry name" value="Ribulose-phoshate binding barrel"/>
    <property type="match status" value="1"/>
</dbReference>
<comment type="similarity">
    <text evidence="2 9 10">Belongs to the HisA/HisF family.</text>
</comment>
<reference evidence="11 12" key="2">
    <citation type="journal article" date="2011" name="Stand. Genomic Sci.">
        <title>Complete genome sequence of Truepera radiovictrix type strain (RQ-24).</title>
        <authorList>
            <person name="Ivanova N."/>
            <person name="Rohde C."/>
            <person name="Munk C."/>
            <person name="Nolan M."/>
            <person name="Lucas S."/>
            <person name="Del Rio T.G."/>
            <person name="Tice H."/>
            <person name="Deshpande S."/>
            <person name="Cheng J.F."/>
            <person name="Tapia R."/>
            <person name="Han C."/>
            <person name="Goodwin L."/>
            <person name="Pitluck S."/>
            <person name="Liolios K."/>
            <person name="Mavromatis K."/>
            <person name="Mikhailova N."/>
            <person name="Pati A."/>
            <person name="Chen A."/>
            <person name="Palaniappan K."/>
            <person name="Land M."/>
            <person name="Hauser L."/>
            <person name="Chang Y.J."/>
            <person name="Jeffries C.D."/>
            <person name="Brambilla E."/>
            <person name="Rohde M."/>
            <person name="Goker M."/>
            <person name="Tindall B.J."/>
            <person name="Woyke T."/>
            <person name="Bristow J."/>
            <person name="Eisen J.A."/>
            <person name="Markowitz V."/>
            <person name="Hugenholtz P."/>
            <person name="Kyrpides N.C."/>
            <person name="Klenk H.P."/>
            <person name="Lapidus A."/>
        </authorList>
    </citation>
    <scope>NUCLEOTIDE SEQUENCE [LARGE SCALE GENOMIC DNA]</scope>
    <source>
        <strain evidence="12">DSM 17093 / CIP 108686 / LMG 22925 / RQ-24</strain>
    </source>
</reference>
<dbReference type="GO" id="GO:0016829">
    <property type="term" value="F:lyase activity"/>
    <property type="evidence" value="ECO:0007669"/>
    <property type="project" value="UniProtKB-KW"/>
</dbReference>
<dbReference type="PANTHER" id="PTHR21235">
    <property type="entry name" value="IMIDAZOLE GLYCEROL PHOSPHATE SYNTHASE SUBUNIT HISF/H IGP SYNTHASE SUBUNIT HISF/H"/>
    <property type="match status" value="1"/>
</dbReference>
<dbReference type="Proteomes" id="UP000000379">
    <property type="component" value="Chromosome"/>
</dbReference>
<dbReference type="InterPro" id="IPR006062">
    <property type="entry name" value="His_biosynth"/>
</dbReference>
<dbReference type="InterPro" id="IPR004651">
    <property type="entry name" value="HisF"/>
</dbReference>
<comment type="pathway">
    <text evidence="1 9">Amino-acid biosynthesis; L-histidine biosynthesis; L-histidine from 5-phospho-alpha-D-ribose 1-diphosphate: step 5/9.</text>
</comment>
<evidence type="ECO:0000256" key="6">
    <source>
        <dbReference type="ARBA" id="ARBA00023239"/>
    </source>
</evidence>
<dbReference type="CDD" id="cd04731">
    <property type="entry name" value="HisF"/>
    <property type="match status" value="1"/>
</dbReference>
<dbReference type="UniPathway" id="UPA00031">
    <property type="reaction ID" value="UER00010"/>
</dbReference>
<feature type="active site" evidence="9">
    <location>
        <position position="26"/>
    </location>
</feature>
<dbReference type="eggNOG" id="COG0107">
    <property type="taxonomic scope" value="Bacteria"/>
</dbReference>
<comment type="catalytic activity">
    <reaction evidence="8 9">
        <text>5-[(5-phospho-1-deoxy-D-ribulos-1-ylimino)methylamino]-1-(5-phospho-beta-D-ribosyl)imidazole-4-carboxamide + L-glutamine = D-erythro-1-(imidazol-4-yl)glycerol 3-phosphate + 5-amino-1-(5-phospho-beta-D-ribosyl)imidazole-4-carboxamide + L-glutamate + H(+)</text>
        <dbReference type="Rhea" id="RHEA:24793"/>
        <dbReference type="ChEBI" id="CHEBI:15378"/>
        <dbReference type="ChEBI" id="CHEBI:29985"/>
        <dbReference type="ChEBI" id="CHEBI:58278"/>
        <dbReference type="ChEBI" id="CHEBI:58359"/>
        <dbReference type="ChEBI" id="CHEBI:58475"/>
        <dbReference type="ChEBI" id="CHEBI:58525"/>
        <dbReference type="EC" id="4.3.2.10"/>
    </reaction>
</comment>
<evidence type="ECO:0000256" key="5">
    <source>
        <dbReference type="ARBA" id="ARBA00023102"/>
    </source>
</evidence>
<gene>
    <name evidence="9" type="primary">hisF</name>
    <name evidence="11" type="ordered locus">Trad_0083</name>
</gene>
<organism evidence="11 12">
    <name type="scientific">Truepera radiovictrix (strain DSM 17093 / CIP 108686 / LMG 22925 / RQ-24)</name>
    <dbReference type="NCBI Taxonomy" id="649638"/>
    <lineage>
        <taxon>Bacteria</taxon>
        <taxon>Thermotogati</taxon>
        <taxon>Deinococcota</taxon>
        <taxon>Deinococci</taxon>
        <taxon>Trueperales</taxon>
        <taxon>Trueperaceae</taxon>
        <taxon>Truepera</taxon>
    </lineage>
</organism>
<evidence type="ECO:0000256" key="7">
    <source>
        <dbReference type="ARBA" id="ARBA00025475"/>
    </source>
</evidence>
<evidence type="ECO:0000256" key="8">
    <source>
        <dbReference type="ARBA" id="ARBA00047838"/>
    </source>
</evidence>
<evidence type="ECO:0000313" key="12">
    <source>
        <dbReference type="Proteomes" id="UP000000379"/>
    </source>
</evidence>
<dbReference type="NCBIfam" id="TIGR00735">
    <property type="entry name" value="hisF"/>
    <property type="match status" value="1"/>
</dbReference>
<reference evidence="12" key="1">
    <citation type="submission" date="2010-05" db="EMBL/GenBank/DDBJ databases">
        <title>The complete genome of Truepera radiovictris DSM 17093.</title>
        <authorList>
            <consortium name="US DOE Joint Genome Institute (JGI-PGF)"/>
            <person name="Lucas S."/>
            <person name="Copeland A."/>
            <person name="Lapidus A."/>
            <person name="Glavina del Rio T."/>
            <person name="Dalin E."/>
            <person name="Tice H."/>
            <person name="Bruce D."/>
            <person name="Goodwin L."/>
            <person name="Pitluck S."/>
            <person name="Kyrpides N."/>
            <person name="Mavromatis K."/>
            <person name="Ovchinnikova G."/>
            <person name="Munk A.C."/>
            <person name="Detter J.C."/>
            <person name="Han C."/>
            <person name="Tapia R."/>
            <person name="Land M."/>
            <person name="Hauser L."/>
            <person name="Markowitz V."/>
            <person name="Cheng J.-F."/>
            <person name="Hugenholtz P."/>
            <person name="Woyke T."/>
            <person name="Wu D."/>
            <person name="Tindall B."/>
            <person name="Pomrenke H.G."/>
            <person name="Brambilla E."/>
            <person name="Klenk H.-P."/>
            <person name="Eisen J.A."/>
        </authorList>
    </citation>
    <scope>NUCLEOTIDE SEQUENCE [LARGE SCALE GENOMIC DNA]</scope>
    <source>
        <strain evidence="12">DSM 17093 / CIP 108686 / LMG 22925 / RQ-24</strain>
    </source>
</reference>
<protein>
    <recommendedName>
        <fullName evidence="9">Imidazole glycerol phosphate synthase subunit HisF</fullName>
        <ecNumber evidence="9">4.3.2.10</ecNumber>
    </recommendedName>
    <alternativeName>
        <fullName evidence="9">IGP synthase cyclase subunit</fullName>
    </alternativeName>
    <alternativeName>
        <fullName evidence="9">IGP synthase subunit HisF</fullName>
    </alternativeName>
    <alternativeName>
        <fullName evidence="9">ImGP synthase subunit HisF</fullName>
        <shortName evidence="9">IGPS subunit HisF</shortName>
    </alternativeName>
</protein>
<evidence type="ECO:0000256" key="10">
    <source>
        <dbReference type="RuleBase" id="RU003657"/>
    </source>
</evidence>
<dbReference type="HAMAP" id="MF_01013">
    <property type="entry name" value="HisF"/>
    <property type="match status" value="1"/>
</dbReference>
<evidence type="ECO:0000256" key="2">
    <source>
        <dbReference type="ARBA" id="ARBA00009667"/>
    </source>
</evidence>
<dbReference type="PANTHER" id="PTHR21235:SF2">
    <property type="entry name" value="IMIDAZOLE GLYCEROL PHOSPHATE SYNTHASE HISHF"/>
    <property type="match status" value="1"/>
</dbReference>
<dbReference type="Gene3D" id="3.20.20.70">
    <property type="entry name" value="Aldolase class I"/>
    <property type="match status" value="1"/>
</dbReference>
<keyword evidence="6 9" id="KW-0456">Lyase</keyword>
<keyword evidence="4 9" id="KW-0028">Amino-acid biosynthesis</keyword>
<dbReference type="InterPro" id="IPR013785">
    <property type="entry name" value="Aldolase_TIM"/>
</dbReference>
<dbReference type="GO" id="GO:0000105">
    <property type="term" value="P:L-histidine biosynthetic process"/>
    <property type="evidence" value="ECO:0007669"/>
    <property type="project" value="UniProtKB-UniRule"/>
</dbReference>
<feature type="active site" evidence="9">
    <location>
        <position position="150"/>
    </location>
</feature>
<dbReference type="EMBL" id="CP002049">
    <property type="protein sequence ID" value="ADI13226.1"/>
    <property type="molecule type" value="Genomic_DNA"/>
</dbReference>
<keyword evidence="12" id="KW-1185">Reference proteome</keyword>
<name>D7CXA2_TRURR</name>
<dbReference type="KEGG" id="tra:Trad_0083"/>
<dbReference type="STRING" id="649638.Trad_0083"/>